<dbReference type="Pfam" id="PF12833">
    <property type="entry name" value="HTH_18"/>
    <property type="match status" value="1"/>
</dbReference>
<dbReference type="PROSITE" id="PS01124">
    <property type="entry name" value="HTH_ARAC_FAMILY_2"/>
    <property type="match status" value="1"/>
</dbReference>
<dbReference type="GO" id="GO:0000976">
    <property type="term" value="F:transcription cis-regulatory region binding"/>
    <property type="evidence" value="ECO:0007669"/>
    <property type="project" value="TreeGrafter"/>
</dbReference>
<accession>A0AA49JSV9</accession>
<evidence type="ECO:0000259" key="4">
    <source>
        <dbReference type="PROSITE" id="PS01124"/>
    </source>
</evidence>
<dbReference type="RefSeq" id="WP_367887069.1">
    <property type="nucleotide sequence ID" value="NZ_CP130612.1"/>
</dbReference>
<dbReference type="SUPFAM" id="SSF46689">
    <property type="entry name" value="Homeodomain-like"/>
    <property type="match status" value="1"/>
</dbReference>
<dbReference type="Gene3D" id="1.10.10.60">
    <property type="entry name" value="Homeodomain-like"/>
    <property type="match status" value="1"/>
</dbReference>
<dbReference type="GO" id="GO:0005829">
    <property type="term" value="C:cytosol"/>
    <property type="evidence" value="ECO:0007669"/>
    <property type="project" value="TreeGrafter"/>
</dbReference>
<dbReference type="KEGG" id="pspc:Strain318_000615"/>
<reference evidence="5" key="1">
    <citation type="submission" date="2023-07" db="EMBL/GenBank/DDBJ databases">
        <authorList>
            <person name="Haufschild T."/>
            <person name="Kallscheuer N."/>
            <person name="Hammer J."/>
            <person name="Kohn T."/>
            <person name="Kabuu M."/>
            <person name="Jogler M."/>
            <person name="Wohfarth N."/>
            <person name="Heuer A."/>
            <person name="Rohde M."/>
            <person name="van Teeseling M.C.F."/>
            <person name="Jogler C."/>
        </authorList>
    </citation>
    <scope>NUCLEOTIDE SEQUENCE</scope>
    <source>
        <strain evidence="5">Strain 138</strain>
        <strain evidence="6">Strain 318</strain>
    </source>
</reference>
<protein>
    <submittedName>
        <fullName evidence="5">AraC family transcriptional regulator ligand-binding domain-containing protein</fullName>
    </submittedName>
</protein>
<organism evidence="5">
    <name type="scientific">Pseudogemmatithrix spongiicola</name>
    <dbReference type="NCBI Taxonomy" id="3062599"/>
    <lineage>
        <taxon>Bacteria</taxon>
        <taxon>Pseudomonadati</taxon>
        <taxon>Gemmatimonadota</taxon>
        <taxon>Gemmatimonadia</taxon>
        <taxon>Gemmatimonadales</taxon>
        <taxon>Gemmatimonadaceae</taxon>
        <taxon>Pseudogemmatithrix</taxon>
    </lineage>
</organism>
<dbReference type="InterPro" id="IPR032687">
    <property type="entry name" value="AraC-type_N"/>
</dbReference>
<proteinExistence type="predicted"/>
<dbReference type="PANTHER" id="PTHR47894:SF4">
    <property type="entry name" value="HTH-TYPE TRANSCRIPTIONAL REGULATOR GADX"/>
    <property type="match status" value="1"/>
</dbReference>
<evidence type="ECO:0000256" key="1">
    <source>
        <dbReference type="ARBA" id="ARBA00023015"/>
    </source>
</evidence>
<keyword evidence="7" id="KW-1185">Reference proteome</keyword>
<dbReference type="EMBL" id="CP130612">
    <property type="protein sequence ID" value="WKW11371.1"/>
    <property type="molecule type" value="Genomic_DNA"/>
</dbReference>
<feature type="domain" description="HTH araC/xylS-type" evidence="4">
    <location>
        <begin position="270"/>
        <end position="349"/>
    </location>
</feature>
<evidence type="ECO:0000256" key="2">
    <source>
        <dbReference type="ARBA" id="ARBA00023125"/>
    </source>
</evidence>
<keyword evidence="2" id="KW-0238">DNA-binding</keyword>
<evidence type="ECO:0000313" key="7">
    <source>
        <dbReference type="Proteomes" id="UP001229955"/>
    </source>
</evidence>
<dbReference type="Pfam" id="PF12625">
    <property type="entry name" value="Arabinose_bd"/>
    <property type="match status" value="1"/>
</dbReference>
<evidence type="ECO:0000256" key="3">
    <source>
        <dbReference type="ARBA" id="ARBA00023163"/>
    </source>
</evidence>
<dbReference type="SMART" id="SM00342">
    <property type="entry name" value="HTH_ARAC"/>
    <property type="match status" value="1"/>
</dbReference>
<keyword evidence="3" id="KW-0804">Transcription</keyword>
<sequence length="351" mass="38025">MTDSANALTVPATPRAVSEHDTILASVPAGVLAVAVSLGADRDALLHAAGLRESELADPDARVPVSCDLRLWEALASQRMGLEIGQRLGLGAAGIVGHVMRHGSTVAEALELMQRFAAVVHPELMPRTERRMTPAGERIVFVRPPTPAFARLREPVYAQAASTVSVMEALLGRRVRAAWVTYPLSRPDDAARHEQFFAAPVAWNGRVFEVAFDAAVLAQVLPRADALVLPYLTRHAEAMHAALEREGDIVASVRREIGIALAHGEPRSGDIARRLAMSARTLSRRLADAGSSFTALVEAERRERALQLLADPRLSSAQVAVLLGYAEAAPFIRAFKRWMGMVPTEWRRGRG</sequence>
<dbReference type="GO" id="GO:0003700">
    <property type="term" value="F:DNA-binding transcription factor activity"/>
    <property type="evidence" value="ECO:0007669"/>
    <property type="project" value="InterPro"/>
</dbReference>
<dbReference type="InterPro" id="IPR018060">
    <property type="entry name" value="HTH_AraC"/>
</dbReference>
<dbReference type="InterPro" id="IPR009057">
    <property type="entry name" value="Homeodomain-like_sf"/>
</dbReference>
<name>A0AA49JSV9_9BACT</name>
<dbReference type="PANTHER" id="PTHR47894">
    <property type="entry name" value="HTH-TYPE TRANSCRIPTIONAL REGULATOR GADX"/>
    <property type="match status" value="1"/>
</dbReference>
<evidence type="ECO:0000313" key="5">
    <source>
        <dbReference type="EMBL" id="WKW11371.1"/>
    </source>
</evidence>
<dbReference type="EMBL" id="CP130613">
    <property type="protein sequence ID" value="WKW14281.1"/>
    <property type="molecule type" value="Genomic_DNA"/>
</dbReference>
<evidence type="ECO:0000313" key="6">
    <source>
        <dbReference type="EMBL" id="WKW14281.1"/>
    </source>
</evidence>
<accession>A0AA49JYD0</accession>
<gene>
    <name evidence="5" type="ORF">Strain138_000615</name>
    <name evidence="6" type="ORF">Strain318_000615</name>
</gene>
<dbReference type="AlphaFoldDB" id="A0AA49JSV9"/>
<dbReference type="Proteomes" id="UP001229955">
    <property type="component" value="Chromosome"/>
</dbReference>
<keyword evidence="1" id="KW-0805">Transcription regulation</keyword>